<keyword evidence="1" id="KW-1133">Transmembrane helix</keyword>
<evidence type="ECO:0000256" key="1">
    <source>
        <dbReference type="SAM" id="Phobius"/>
    </source>
</evidence>
<evidence type="ECO:0000313" key="2">
    <source>
        <dbReference type="EMBL" id="ASN03643.1"/>
    </source>
</evidence>
<accession>A0A221M7M5</accession>
<dbReference type="Pfam" id="PF06103">
    <property type="entry name" value="DUF948"/>
    <property type="match status" value="1"/>
</dbReference>
<name>A0A221M7M5_9BACI</name>
<reference evidence="2 3" key="1">
    <citation type="journal article" date="2003" name="Int. J. Syst. Evol. Microbiol.">
        <title>Virgibacillus carmonensis sp. nov., Virgibacillus necropolis sp. nov. and Virgibacillus picturae sp. nov., three novel species isolated from deteriorated mural paintings, transfer of the species of the genus salibacillus to Virgibacillus, as Virgibacillus marismortui comb. nov. and Virgibacillus salexigens comb. nov., and emended description of the genus Virgibacillus.</title>
        <authorList>
            <person name="Heyrman J."/>
            <person name="Logan N.A."/>
            <person name="Busse H.J."/>
            <person name="Balcaen A."/>
            <person name="Lebbe L."/>
            <person name="Rodriguez-Diaz M."/>
            <person name="Swings J."/>
            <person name="De Vos P."/>
        </authorList>
    </citation>
    <scope>NUCLEOTIDE SEQUENCE [LARGE SCALE GENOMIC DNA]</scope>
    <source>
        <strain evidence="2 3">LMG 19488</strain>
    </source>
</reference>
<keyword evidence="3" id="KW-1185">Reference proteome</keyword>
<sequence>MDWLGIGVLVIGVAFAVLVLVLIKPLNNLSNLFFSVQKTTDELPHNINLITDQTKNTLQASTETLTKVNNQVKELSPLFSIIGDAGRGTQKLSSSLVDATTSMKTGTEDGKKFTERHNLEGLYGALTLSYYLFQRKKALKVRVQK</sequence>
<feature type="transmembrane region" description="Helical" evidence="1">
    <location>
        <begin position="6"/>
        <end position="23"/>
    </location>
</feature>
<dbReference type="EMBL" id="CP022437">
    <property type="protein sequence ID" value="ASN03643.1"/>
    <property type="molecule type" value="Genomic_DNA"/>
</dbReference>
<dbReference type="PANTHER" id="PTHR40070">
    <property type="entry name" value="UPF0478 PROTEIN YTXG"/>
    <property type="match status" value="1"/>
</dbReference>
<dbReference type="RefSeq" id="WP_089530217.1">
    <property type="nucleotide sequence ID" value="NZ_CP022437.1"/>
</dbReference>
<evidence type="ECO:0000313" key="3">
    <source>
        <dbReference type="Proteomes" id="UP000204391"/>
    </source>
</evidence>
<organism evidence="2 3">
    <name type="scientific">Virgibacillus necropolis</name>
    <dbReference type="NCBI Taxonomy" id="163877"/>
    <lineage>
        <taxon>Bacteria</taxon>
        <taxon>Bacillati</taxon>
        <taxon>Bacillota</taxon>
        <taxon>Bacilli</taxon>
        <taxon>Bacillales</taxon>
        <taxon>Bacillaceae</taxon>
        <taxon>Virgibacillus</taxon>
    </lineage>
</organism>
<keyword evidence="1" id="KW-0472">Membrane</keyword>
<dbReference type="AlphaFoldDB" id="A0A221M7M5"/>
<dbReference type="OrthoDB" id="2437843at2"/>
<dbReference type="Proteomes" id="UP000204391">
    <property type="component" value="Chromosome"/>
</dbReference>
<proteinExistence type="predicted"/>
<keyword evidence="1" id="KW-0812">Transmembrane</keyword>
<evidence type="ECO:0008006" key="4">
    <source>
        <dbReference type="Google" id="ProtNLM"/>
    </source>
</evidence>
<gene>
    <name evidence="2" type="ORF">CFK40_00765</name>
</gene>
<dbReference type="InterPro" id="IPR009293">
    <property type="entry name" value="UPF0478"/>
</dbReference>
<protein>
    <recommendedName>
        <fullName evidence="4">General stress protein</fullName>
    </recommendedName>
</protein>
<dbReference type="KEGG" id="vne:CFK40_00765"/>
<dbReference type="PANTHER" id="PTHR40070:SF1">
    <property type="entry name" value="UPF0478 PROTEIN YTXG"/>
    <property type="match status" value="1"/>
</dbReference>